<proteinExistence type="predicted"/>
<evidence type="ECO:0000256" key="1">
    <source>
        <dbReference type="SAM" id="MobiDB-lite"/>
    </source>
</evidence>
<name>A0A061BG50_CYBFA</name>
<dbReference type="EMBL" id="LK052911">
    <property type="protein sequence ID" value="CDR46870.1"/>
    <property type="molecule type" value="Genomic_DNA"/>
</dbReference>
<dbReference type="VEuPathDB" id="FungiDB:BON22_4346"/>
<evidence type="ECO:0000313" key="2">
    <source>
        <dbReference type="EMBL" id="CDR46870.1"/>
    </source>
</evidence>
<gene>
    <name evidence="2" type="ORF">CYFA0S_26e00991g</name>
</gene>
<sequence length="189" mass="21761">MAFNDIYPLAHTGHSVSSDDLIKNSQIHESTQEEEDTAYMVTYLAIHNDHTSNRYDSDSETFEELYLKTEFTNESQGLQMYELVDPQDSNIIDLDQMISDDDEDDMIDGKEQEARHQHEMHQLLLRDFFNIPVQPEIEDVELNEADLALLAEILDIGTWFGGQPDDLMEDLSPSLDESLDMDNDIEDDL</sequence>
<feature type="region of interest" description="Disordered" evidence="1">
    <location>
        <begin position="165"/>
        <end position="189"/>
    </location>
</feature>
<accession>A0A061BG50</accession>
<organism evidence="2">
    <name type="scientific">Cyberlindnera fabianii</name>
    <name type="common">Yeast</name>
    <name type="synonym">Hansenula fabianii</name>
    <dbReference type="NCBI Taxonomy" id="36022"/>
    <lineage>
        <taxon>Eukaryota</taxon>
        <taxon>Fungi</taxon>
        <taxon>Dikarya</taxon>
        <taxon>Ascomycota</taxon>
        <taxon>Saccharomycotina</taxon>
        <taxon>Saccharomycetes</taxon>
        <taxon>Phaffomycetales</taxon>
        <taxon>Phaffomycetaceae</taxon>
        <taxon>Cyberlindnera</taxon>
    </lineage>
</organism>
<protein>
    <submittedName>
        <fullName evidence="2">CYFA0S26e00991g1_1</fullName>
    </submittedName>
</protein>
<dbReference type="AlphaFoldDB" id="A0A061BG50"/>
<feature type="compositionally biased region" description="Acidic residues" evidence="1">
    <location>
        <begin position="177"/>
        <end position="189"/>
    </location>
</feature>
<reference evidence="2" key="1">
    <citation type="journal article" date="2014" name="Genome Announc.">
        <title>Genome sequence of the yeast Cyberlindnera fabianii (Hansenula fabianii).</title>
        <authorList>
            <person name="Freel K.C."/>
            <person name="Sarilar V."/>
            <person name="Neuveglise C."/>
            <person name="Devillers H."/>
            <person name="Friedrich A."/>
            <person name="Schacherer J."/>
        </authorList>
    </citation>
    <scope>NUCLEOTIDE SEQUENCE</scope>
    <source>
        <strain evidence="2">YJS4271</strain>
    </source>
</reference>